<gene>
    <name evidence="3" type="ORF">CLAFUR5_11352</name>
</gene>
<dbReference type="EMBL" id="CP090170">
    <property type="protein sequence ID" value="UJO20570.1"/>
    <property type="molecule type" value="Genomic_DNA"/>
</dbReference>
<accession>A0A9Q8PDS0</accession>
<feature type="compositionally biased region" description="Polar residues" evidence="1">
    <location>
        <begin position="22"/>
        <end position="32"/>
    </location>
</feature>
<dbReference type="CDD" id="cd09917">
    <property type="entry name" value="F-box_SF"/>
    <property type="match status" value="1"/>
</dbReference>
<feature type="region of interest" description="Disordered" evidence="1">
    <location>
        <begin position="1"/>
        <end position="39"/>
    </location>
</feature>
<dbReference type="AlphaFoldDB" id="A0A9Q8PDS0"/>
<evidence type="ECO:0000256" key="1">
    <source>
        <dbReference type="SAM" id="MobiDB-lite"/>
    </source>
</evidence>
<evidence type="ECO:0000259" key="2">
    <source>
        <dbReference type="Pfam" id="PF00646"/>
    </source>
</evidence>
<sequence length="127" mass="14363">MGKRKQMDDGVPSREDKRAKRQTSAATTSTPSRVLRSVKAQTTAAARDAVFKTTELLENILIQLPPMNIIQVQRVSKLFKEVIENSPTAHKLLSPEVKSESKHWAVKFDFTRQRWFYGQSGTSKSSD</sequence>
<dbReference type="Pfam" id="PF00646">
    <property type="entry name" value="F-box"/>
    <property type="match status" value="1"/>
</dbReference>
<dbReference type="OrthoDB" id="3643063at2759"/>
<feature type="compositionally biased region" description="Basic and acidic residues" evidence="1">
    <location>
        <begin position="1"/>
        <end position="18"/>
    </location>
</feature>
<evidence type="ECO:0000313" key="3">
    <source>
        <dbReference type="EMBL" id="UJO20570.1"/>
    </source>
</evidence>
<reference evidence="3" key="2">
    <citation type="journal article" date="2022" name="Microb. Genom.">
        <title>A chromosome-scale genome assembly of the tomato pathogen Cladosporium fulvum reveals a compartmentalized genome architecture and the presence of a dispensable chromosome.</title>
        <authorList>
            <person name="Zaccaron A.Z."/>
            <person name="Chen L.H."/>
            <person name="Samaras A."/>
            <person name="Stergiopoulos I."/>
        </authorList>
    </citation>
    <scope>NUCLEOTIDE SEQUENCE</scope>
    <source>
        <strain evidence="3">Race5_Kim</strain>
    </source>
</reference>
<dbReference type="InterPro" id="IPR001810">
    <property type="entry name" value="F-box_dom"/>
</dbReference>
<evidence type="ECO:0000313" key="4">
    <source>
        <dbReference type="Proteomes" id="UP000756132"/>
    </source>
</evidence>
<protein>
    <recommendedName>
        <fullName evidence="2">F-box domain-containing protein</fullName>
    </recommendedName>
</protein>
<dbReference type="RefSeq" id="XP_047764936.1">
    <property type="nucleotide sequence ID" value="XM_047910500.1"/>
</dbReference>
<dbReference type="Proteomes" id="UP000756132">
    <property type="component" value="Chromosome 8"/>
</dbReference>
<reference evidence="3" key="1">
    <citation type="submission" date="2021-12" db="EMBL/GenBank/DDBJ databases">
        <authorList>
            <person name="Zaccaron A."/>
            <person name="Stergiopoulos I."/>
        </authorList>
    </citation>
    <scope>NUCLEOTIDE SEQUENCE</scope>
    <source>
        <strain evidence="3">Race5_Kim</strain>
    </source>
</reference>
<name>A0A9Q8PDS0_PASFU</name>
<feature type="domain" description="F-box" evidence="2">
    <location>
        <begin position="55"/>
        <end position="87"/>
    </location>
</feature>
<dbReference type="SUPFAM" id="SSF81383">
    <property type="entry name" value="F-box domain"/>
    <property type="match status" value="1"/>
</dbReference>
<dbReference type="GeneID" id="71991230"/>
<organism evidence="3 4">
    <name type="scientific">Passalora fulva</name>
    <name type="common">Tomato leaf mold</name>
    <name type="synonym">Cladosporium fulvum</name>
    <dbReference type="NCBI Taxonomy" id="5499"/>
    <lineage>
        <taxon>Eukaryota</taxon>
        <taxon>Fungi</taxon>
        <taxon>Dikarya</taxon>
        <taxon>Ascomycota</taxon>
        <taxon>Pezizomycotina</taxon>
        <taxon>Dothideomycetes</taxon>
        <taxon>Dothideomycetidae</taxon>
        <taxon>Mycosphaerellales</taxon>
        <taxon>Mycosphaerellaceae</taxon>
        <taxon>Fulvia</taxon>
    </lineage>
</organism>
<dbReference type="InterPro" id="IPR036047">
    <property type="entry name" value="F-box-like_dom_sf"/>
</dbReference>
<proteinExistence type="predicted"/>
<dbReference type="KEGG" id="ffu:CLAFUR5_11352"/>
<keyword evidence="4" id="KW-1185">Reference proteome</keyword>